<feature type="region of interest" description="Disordered" evidence="1">
    <location>
        <begin position="1"/>
        <end position="54"/>
    </location>
</feature>
<dbReference type="AlphaFoldDB" id="A0A2X0U2M2"/>
<protein>
    <submittedName>
        <fullName evidence="2">Uncharacterized protein</fullName>
    </submittedName>
</protein>
<name>A0A2X0U2M2_9ACTO</name>
<evidence type="ECO:0000313" key="2">
    <source>
        <dbReference type="EMBL" id="SPT54575.1"/>
    </source>
</evidence>
<feature type="compositionally biased region" description="Basic and acidic residues" evidence="1">
    <location>
        <begin position="200"/>
        <end position="210"/>
    </location>
</feature>
<feature type="region of interest" description="Disordered" evidence="1">
    <location>
        <begin position="200"/>
        <end position="238"/>
    </location>
</feature>
<sequence length="238" mass="25669">MPTDRVHLLPQQPQLRATPAHTPYPAVPDAATQPRDTRPSSGLASQQKRSRNYTRYGAVHPLRGATPEQKGCNAADRVQCPHDKSKSGLPCASSLTTSLGHCHAAVENSVEHRAVPHLQIPPTSALSLYPTRSSPGGADARLRSVIEVVPASQDSPRAVDGLAFRSEWPTPPAAASLHEPTEAPCGSLLFRRRQDARRALGENPLDDARQARRHFAATQREEAHARPRGDSHAFGPAS</sequence>
<accession>A0A2X0U2M2</accession>
<gene>
    <name evidence="2" type="ORF">NCTC9935_00116</name>
</gene>
<dbReference type="EMBL" id="UAPR01000001">
    <property type="protein sequence ID" value="SPT54575.1"/>
    <property type="molecule type" value="Genomic_DNA"/>
</dbReference>
<keyword evidence="3" id="KW-1185">Reference proteome</keyword>
<dbReference type="Proteomes" id="UP000250192">
    <property type="component" value="Unassembled WGS sequence"/>
</dbReference>
<feature type="compositionally biased region" description="Basic and acidic residues" evidence="1">
    <location>
        <begin position="219"/>
        <end position="231"/>
    </location>
</feature>
<proteinExistence type="predicted"/>
<organism evidence="2 3">
    <name type="scientific">Schaalia odontolytica</name>
    <dbReference type="NCBI Taxonomy" id="1660"/>
    <lineage>
        <taxon>Bacteria</taxon>
        <taxon>Bacillati</taxon>
        <taxon>Actinomycetota</taxon>
        <taxon>Actinomycetes</taxon>
        <taxon>Actinomycetales</taxon>
        <taxon>Actinomycetaceae</taxon>
        <taxon>Schaalia</taxon>
    </lineage>
</organism>
<evidence type="ECO:0000313" key="3">
    <source>
        <dbReference type="Proteomes" id="UP000250192"/>
    </source>
</evidence>
<evidence type="ECO:0000256" key="1">
    <source>
        <dbReference type="SAM" id="MobiDB-lite"/>
    </source>
</evidence>
<reference evidence="2 3" key="1">
    <citation type="submission" date="2018-06" db="EMBL/GenBank/DDBJ databases">
        <authorList>
            <consortium name="Pathogen Informatics"/>
            <person name="Doyle S."/>
        </authorList>
    </citation>
    <scope>NUCLEOTIDE SEQUENCE [LARGE SCALE GENOMIC DNA]</scope>
    <source>
        <strain evidence="2 3">NCTC9935</strain>
    </source>
</reference>